<dbReference type="EMBL" id="BROD01000001">
    <property type="protein sequence ID" value="GKX66713.1"/>
    <property type="molecule type" value="Genomic_DNA"/>
</dbReference>
<keyword evidence="2" id="KW-1185">Reference proteome</keyword>
<comment type="caution">
    <text evidence="1">The sequence shown here is derived from an EMBL/GenBank/DDBJ whole genome shotgun (WGS) entry which is preliminary data.</text>
</comment>
<proteinExistence type="predicted"/>
<protein>
    <submittedName>
        <fullName evidence="1">Uncharacterized protein</fullName>
    </submittedName>
</protein>
<accession>A0ACB5RBV2</accession>
<name>A0ACB5RBV2_9CLOT</name>
<evidence type="ECO:0000313" key="2">
    <source>
        <dbReference type="Proteomes" id="UP001058074"/>
    </source>
</evidence>
<evidence type="ECO:0000313" key="1">
    <source>
        <dbReference type="EMBL" id="GKX66713.1"/>
    </source>
</evidence>
<sequence>MVNLIRVDLKNCIKNDKFKMVFLLFIALSLLPFFMMCADVFGVTSLELFPTGIMGLTLGRTTRPVLNFILIMLPLIVCLIYSDSYIFERDNNICIYFFARNKKSKYFISKIISISIIVFLTVFFALSINEALTFLAIPNTGVRGYMGLPDYELTSNINHFFLQSILESSPYLYNFLLIIIISVYSSFIAIIGFNISIIFRIKRITLFICMFLGVHLSEVILPMQFTMESYIQALPYKLEYFFITLLGWLILCIFTGVVGIGIESRR</sequence>
<gene>
    <name evidence="1" type="ORF">rsdtw13_19710</name>
</gene>
<dbReference type="Proteomes" id="UP001058074">
    <property type="component" value="Unassembled WGS sequence"/>
</dbReference>
<reference evidence="1" key="1">
    <citation type="journal article" date="2025" name="Int. J. Syst. Evol. Microbiol.">
        <title>Inconstantimicrobium mannanitabidum sp. nov., a novel member of the family Clostridiaceae isolated from anoxic soil under the treatment of reductive soil disinfestation.</title>
        <authorList>
            <person name="Ueki A."/>
            <person name="Tonouchi A."/>
            <person name="Honma S."/>
            <person name="Kaku N."/>
            <person name="Ueki K."/>
        </authorList>
    </citation>
    <scope>NUCLEOTIDE SEQUENCE</scope>
    <source>
        <strain evidence="1">TW13</strain>
    </source>
</reference>
<organism evidence="1 2">
    <name type="scientific">Inconstantimicrobium mannanitabidum</name>
    <dbReference type="NCBI Taxonomy" id="1604901"/>
    <lineage>
        <taxon>Bacteria</taxon>
        <taxon>Bacillati</taxon>
        <taxon>Bacillota</taxon>
        <taxon>Clostridia</taxon>
        <taxon>Eubacteriales</taxon>
        <taxon>Clostridiaceae</taxon>
        <taxon>Inconstantimicrobium</taxon>
    </lineage>
</organism>